<proteinExistence type="predicted"/>
<protein>
    <submittedName>
        <fullName evidence="2">Uncharacterized protein</fullName>
    </submittedName>
</protein>
<dbReference type="EnsemblPlants" id="MELO3C013536.2.1">
    <property type="protein sequence ID" value="MELO3C013536.2.1"/>
    <property type="gene ID" value="MELO3C013536.2"/>
</dbReference>
<feature type="compositionally biased region" description="Basic and acidic residues" evidence="1">
    <location>
        <begin position="28"/>
        <end position="37"/>
    </location>
</feature>
<sequence>MEAGIARWSSSSVGGGLSTWWWHRREGEEEKAGKREISIGVGQSTSLEE</sequence>
<reference evidence="2" key="1">
    <citation type="submission" date="2023-03" db="UniProtKB">
        <authorList>
            <consortium name="EnsemblPlants"/>
        </authorList>
    </citation>
    <scope>IDENTIFICATION</scope>
</reference>
<feature type="region of interest" description="Disordered" evidence="1">
    <location>
        <begin position="28"/>
        <end position="49"/>
    </location>
</feature>
<organism evidence="2">
    <name type="scientific">Cucumis melo</name>
    <name type="common">Muskmelon</name>
    <dbReference type="NCBI Taxonomy" id="3656"/>
    <lineage>
        <taxon>Eukaryota</taxon>
        <taxon>Viridiplantae</taxon>
        <taxon>Streptophyta</taxon>
        <taxon>Embryophyta</taxon>
        <taxon>Tracheophyta</taxon>
        <taxon>Spermatophyta</taxon>
        <taxon>Magnoliopsida</taxon>
        <taxon>eudicotyledons</taxon>
        <taxon>Gunneridae</taxon>
        <taxon>Pentapetalae</taxon>
        <taxon>rosids</taxon>
        <taxon>fabids</taxon>
        <taxon>Cucurbitales</taxon>
        <taxon>Cucurbitaceae</taxon>
        <taxon>Benincaseae</taxon>
        <taxon>Cucumis</taxon>
    </lineage>
</organism>
<dbReference type="Gramene" id="MELO3C013536.2.1">
    <property type="protein sequence ID" value="MELO3C013536.2.1"/>
    <property type="gene ID" value="MELO3C013536.2"/>
</dbReference>
<dbReference type="AlphaFoldDB" id="A0A9I9D5V6"/>
<accession>A0A9I9D5V6</accession>
<evidence type="ECO:0000256" key="1">
    <source>
        <dbReference type="SAM" id="MobiDB-lite"/>
    </source>
</evidence>
<name>A0A9I9D5V6_CUCME</name>
<evidence type="ECO:0000313" key="2">
    <source>
        <dbReference type="EnsemblPlants" id="MELO3C013536.2.1"/>
    </source>
</evidence>